<protein>
    <submittedName>
        <fullName evidence="1">Uncharacterized protein</fullName>
    </submittedName>
</protein>
<sequence>MLWKVMLEGMDCSSLRKESDKEKASYELQYPVKFFINMKCLGISDVQMRQDSFLKGDEQPSFMDSVDL</sequence>
<reference evidence="1 2" key="1">
    <citation type="submission" date="2018-07" db="EMBL/GenBank/DDBJ databases">
        <title>A high quality draft genome assembly of the barn swallow (H. rustica rustica).</title>
        <authorList>
            <person name="Formenti G."/>
            <person name="Chiara M."/>
            <person name="Poveda L."/>
            <person name="Francoijs K.-J."/>
            <person name="Bonisoli-Alquati A."/>
            <person name="Canova L."/>
            <person name="Gianfranceschi L."/>
            <person name="Horner D.S."/>
            <person name="Saino N."/>
        </authorList>
    </citation>
    <scope>NUCLEOTIDE SEQUENCE [LARGE SCALE GENOMIC DNA]</scope>
    <source>
        <strain evidence="1">Chelidonia</strain>
        <tissue evidence="1">Blood</tissue>
    </source>
</reference>
<comment type="caution">
    <text evidence="1">The sequence shown here is derived from an EMBL/GenBank/DDBJ whole genome shotgun (WGS) entry which is preliminary data.</text>
</comment>
<gene>
    <name evidence="1" type="ORF">DUI87_19967</name>
</gene>
<name>A0A3M0JP38_HIRRU</name>
<keyword evidence="2" id="KW-1185">Reference proteome</keyword>
<evidence type="ECO:0000313" key="1">
    <source>
        <dbReference type="EMBL" id="RMC02776.1"/>
    </source>
</evidence>
<evidence type="ECO:0000313" key="2">
    <source>
        <dbReference type="Proteomes" id="UP000269221"/>
    </source>
</evidence>
<dbReference type="EMBL" id="QRBI01000131">
    <property type="protein sequence ID" value="RMC02776.1"/>
    <property type="molecule type" value="Genomic_DNA"/>
</dbReference>
<organism evidence="1 2">
    <name type="scientific">Hirundo rustica rustica</name>
    <dbReference type="NCBI Taxonomy" id="333673"/>
    <lineage>
        <taxon>Eukaryota</taxon>
        <taxon>Metazoa</taxon>
        <taxon>Chordata</taxon>
        <taxon>Craniata</taxon>
        <taxon>Vertebrata</taxon>
        <taxon>Euteleostomi</taxon>
        <taxon>Archelosauria</taxon>
        <taxon>Archosauria</taxon>
        <taxon>Dinosauria</taxon>
        <taxon>Saurischia</taxon>
        <taxon>Theropoda</taxon>
        <taxon>Coelurosauria</taxon>
        <taxon>Aves</taxon>
        <taxon>Neognathae</taxon>
        <taxon>Neoaves</taxon>
        <taxon>Telluraves</taxon>
        <taxon>Australaves</taxon>
        <taxon>Passeriformes</taxon>
        <taxon>Sylvioidea</taxon>
        <taxon>Hirundinidae</taxon>
        <taxon>Hirundo</taxon>
    </lineage>
</organism>
<accession>A0A3M0JP38</accession>
<dbReference type="AlphaFoldDB" id="A0A3M0JP38"/>
<proteinExistence type="predicted"/>
<dbReference type="Proteomes" id="UP000269221">
    <property type="component" value="Unassembled WGS sequence"/>
</dbReference>